<feature type="region of interest" description="Disordered" evidence="1">
    <location>
        <begin position="1"/>
        <end position="40"/>
    </location>
</feature>
<evidence type="ECO:0000313" key="4">
    <source>
        <dbReference type="Proteomes" id="UP000199707"/>
    </source>
</evidence>
<dbReference type="InterPro" id="IPR032710">
    <property type="entry name" value="NTF2-like_dom_sf"/>
</dbReference>
<dbReference type="Proteomes" id="UP000199707">
    <property type="component" value="Unassembled WGS sequence"/>
</dbReference>
<keyword evidence="2" id="KW-0472">Membrane</keyword>
<gene>
    <name evidence="3" type="ORF">SAMN02799620_02342</name>
</gene>
<proteinExistence type="predicted"/>
<evidence type="ECO:0008006" key="5">
    <source>
        <dbReference type="Google" id="ProtNLM"/>
    </source>
</evidence>
<dbReference type="Gene3D" id="3.10.450.50">
    <property type="match status" value="1"/>
</dbReference>
<keyword evidence="2" id="KW-0812">Transmembrane</keyword>
<feature type="compositionally biased region" description="Low complexity" evidence="1">
    <location>
        <begin position="17"/>
        <end position="37"/>
    </location>
</feature>
<name>A0A1G4W4P8_9MYCO</name>
<feature type="compositionally biased region" description="Pro residues" evidence="1">
    <location>
        <begin position="1"/>
        <end position="14"/>
    </location>
</feature>
<dbReference type="SUPFAM" id="SSF54427">
    <property type="entry name" value="NTF2-like"/>
    <property type="match status" value="1"/>
</dbReference>
<dbReference type="AlphaFoldDB" id="A0A1G4W4P8"/>
<evidence type="ECO:0000256" key="1">
    <source>
        <dbReference type="SAM" id="MobiDB-lite"/>
    </source>
</evidence>
<protein>
    <recommendedName>
        <fullName evidence="5">DUF4878 domain-containing protein</fullName>
    </recommendedName>
</protein>
<evidence type="ECO:0000313" key="3">
    <source>
        <dbReference type="EMBL" id="SCX16705.1"/>
    </source>
</evidence>
<evidence type="ECO:0000256" key="2">
    <source>
        <dbReference type="SAM" id="Phobius"/>
    </source>
</evidence>
<reference evidence="4" key="1">
    <citation type="submission" date="2016-10" db="EMBL/GenBank/DDBJ databases">
        <authorList>
            <person name="Varghese N."/>
            <person name="Submissions S."/>
        </authorList>
    </citation>
    <scope>NUCLEOTIDE SEQUENCE [LARGE SCALE GENOMIC DNA]</scope>
    <source>
        <strain evidence="4">UNC267MFSha1.1M11</strain>
    </source>
</reference>
<dbReference type="EMBL" id="FMUB01000004">
    <property type="protein sequence ID" value="SCX16705.1"/>
    <property type="molecule type" value="Genomic_DNA"/>
</dbReference>
<feature type="transmembrane region" description="Helical" evidence="2">
    <location>
        <begin position="80"/>
        <end position="103"/>
    </location>
</feature>
<organism evidence="3 4">
    <name type="scientific">Mycolicibacterium fluoranthenivorans</name>
    <dbReference type="NCBI Taxonomy" id="258505"/>
    <lineage>
        <taxon>Bacteria</taxon>
        <taxon>Bacillati</taxon>
        <taxon>Actinomycetota</taxon>
        <taxon>Actinomycetes</taxon>
        <taxon>Mycobacteriales</taxon>
        <taxon>Mycobacteriaceae</taxon>
        <taxon>Mycolicibacterium</taxon>
    </lineage>
</organism>
<sequence>MTYYPPPQPGPQGPGPQGWNPQGWNPQEAPAVPYPAYDTPPPYGYPPQAGYGVPPQAGYGGPYQYPYPYPAPPPKRRRGWLIGGAVAAVVVVIALVIGGIVVFRSGGVTQASKDESEIQQLVKDFNAAGSTGKFSDMAQYFCKAEAGMFGALSQLGEILQGIEAPSTAPKADVTATDIKVKGDVASARMNTGGPFDTAYFRKESGQWKVCMSAATEFNRKQ</sequence>
<keyword evidence="2" id="KW-1133">Transmembrane helix</keyword>
<accession>A0A1G4W4P8</accession>
<dbReference type="STRING" id="1502745.SAMN02799620_02342"/>